<dbReference type="PANTHER" id="PTHR42713">
    <property type="entry name" value="HISTIDINE KINASE-RELATED"/>
    <property type="match status" value="1"/>
</dbReference>
<evidence type="ECO:0000259" key="12">
    <source>
        <dbReference type="PROSITE" id="PS50110"/>
    </source>
</evidence>
<comment type="subcellular location">
    <subcellularLocation>
        <location evidence="1">Cytoplasm</location>
    </subcellularLocation>
</comment>
<dbReference type="Gene3D" id="1.10.10.60">
    <property type="entry name" value="Homeodomain-like"/>
    <property type="match status" value="2"/>
</dbReference>
<keyword evidence="3" id="KW-0963">Cytoplasm</keyword>
<dbReference type="SUPFAM" id="SSF52172">
    <property type="entry name" value="CheY-like"/>
    <property type="match status" value="1"/>
</dbReference>
<gene>
    <name evidence="13" type="ORF">F7O84_18400</name>
</gene>
<dbReference type="PROSITE" id="PS50110">
    <property type="entry name" value="RESPONSE_REGULATORY"/>
    <property type="match status" value="1"/>
</dbReference>
<dbReference type="PANTHER" id="PTHR42713:SF3">
    <property type="entry name" value="TRANSCRIPTIONAL REGULATORY PROTEIN HPTR"/>
    <property type="match status" value="1"/>
</dbReference>
<dbReference type="Pfam" id="PF12833">
    <property type="entry name" value="HTH_18"/>
    <property type="match status" value="1"/>
</dbReference>
<dbReference type="SMART" id="SM00448">
    <property type="entry name" value="REC"/>
    <property type="match status" value="1"/>
</dbReference>
<feature type="domain" description="Response regulatory" evidence="12">
    <location>
        <begin position="3"/>
        <end position="122"/>
    </location>
</feature>
<dbReference type="SUPFAM" id="SSF46689">
    <property type="entry name" value="Homeodomain-like"/>
    <property type="match status" value="2"/>
</dbReference>
<dbReference type="RefSeq" id="WP_151148544.1">
    <property type="nucleotide sequence ID" value="NZ_WAGX01000008.1"/>
</dbReference>
<evidence type="ECO:0000313" key="14">
    <source>
        <dbReference type="Proteomes" id="UP000461768"/>
    </source>
</evidence>
<comment type="function">
    <text evidence="9">May play the central regulatory role in sporulation. It may be an element of the effector pathway responsible for the activation of sporulation genes in response to nutritional stress. Spo0A may act in concert with spo0H (a sigma factor) to control the expression of some genes that are critical to the sporulation process.</text>
</comment>
<name>A0A7V7QHU7_9FIRM</name>
<dbReference type="InterPro" id="IPR018060">
    <property type="entry name" value="HTH_AraC"/>
</dbReference>
<dbReference type="InterPro" id="IPR051552">
    <property type="entry name" value="HptR"/>
</dbReference>
<evidence type="ECO:0000256" key="5">
    <source>
        <dbReference type="ARBA" id="ARBA00023012"/>
    </source>
</evidence>
<dbReference type="AlphaFoldDB" id="A0A7V7QHU7"/>
<keyword evidence="6" id="KW-0805">Transcription regulation</keyword>
<keyword evidence="7" id="KW-0238">DNA-binding</keyword>
<dbReference type="OrthoDB" id="9794370at2"/>
<comment type="caution">
    <text evidence="13">The sequence shown here is derived from an EMBL/GenBank/DDBJ whole genome shotgun (WGS) entry which is preliminary data.</text>
</comment>
<evidence type="ECO:0000256" key="9">
    <source>
        <dbReference type="ARBA" id="ARBA00024867"/>
    </source>
</evidence>
<evidence type="ECO:0000313" key="13">
    <source>
        <dbReference type="EMBL" id="KAB1434457.1"/>
    </source>
</evidence>
<dbReference type="GO" id="GO:0005737">
    <property type="term" value="C:cytoplasm"/>
    <property type="evidence" value="ECO:0007669"/>
    <property type="project" value="UniProtKB-SubCell"/>
</dbReference>
<evidence type="ECO:0000256" key="2">
    <source>
        <dbReference type="ARBA" id="ARBA00018672"/>
    </source>
</evidence>
<keyword evidence="5" id="KW-0902">Two-component regulatory system</keyword>
<evidence type="ECO:0000256" key="4">
    <source>
        <dbReference type="ARBA" id="ARBA00022553"/>
    </source>
</evidence>
<evidence type="ECO:0000256" key="8">
    <source>
        <dbReference type="ARBA" id="ARBA00023163"/>
    </source>
</evidence>
<evidence type="ECO:0000256" key="3">
    <source>
        <dbReference type="ARBA" id="ARBA00022490"/>
    </source>
</evidence>
<dbReference type="CDD" id="cd17536">
    <property type="entry name" value="REC_YesN-like"/>
    <property type="match status" value="1"/>
</dbReference>
<keyword evidence="14" id="KW-1185">Reference proteome</keyword>
<dbReference type="SMART" id="SM00342">
    <property type="entry name" value="HTH_ARAC"/>
    <property type="match status" value="1"/>
</dbReference>
<dbReference type="Gene3D" id="3.40.50.2300">
    <property type="match status" value="1"/>
</dbReference>
<dbReference type="GO" id="GO:0043565">
    <property type="term" value="F:sequence-specific DNA binding"/>
    <property type="evidence" value="ECO:0007669"/>
    <property type="project" value="InterPro"/>
</dbReference>
<dbReference type="InterPro" id="IPR009057">
    <property type="entry name" value="Homeodomain-like_sf"/>
</dbReference>
<evidence type="ECO:0000256" key="7">
    <source>
        <dbReference type="ARBA" id="ARBA00023125"/>
    </source>
</evidence>
<feature type="domain" description="HTH araC/xylS-type" evidence="11">
    <location>
        <begin position="434"/>
        <end position="532"/>
    </location>
</feature>
<dbReference type="InterPro" id="IPR011006">
    <property type="entry name" value="CheY-like_superfamily"/>
</dbReference>
<evidence type="ECO:0000256" key="10">
    <source>
        <dbReference type="PROSITE-ProRule" id="PRU00169"/>
    </source>
</evidence>
<dbReference type="GO" id="GO:0003700">
    <property type="term" value="F:DNA-binding transcription factor activity"/>
    <property type="evidence" value="ECO:0007669"/>
    <property type="project" value="InterPro"/>
</dbReference>
<keyword evidence="4 10" id="KW-0597">Phosphoprotein</keyword>
<evidence type="ECO:0000256" key="1">
    <source>
        <dbReference type="ARBA" id="ARBA00004496"/>
    </source>
</evidence>
<dbReference type="Proteomes" id="UP000461768">
    <property type="component" value="Unassembled WGS sequence"/>
</dbReference>
<dbReference type="Pfam" id="PF00072">
    <property type="entry name" value="Response_reg"/>
    <property type="match status" value="1"/>
</dbReference>
<keyword evidence="8" id="KW-0804">Transcription</keyword>
<dbReference type="PROSITE" id="PS01124">
    <property type="entry name" value="HTH_ARAC_FAMILY_2"/>
    <property type="match status" value="1"/>
</dbReference>
<sequence length="533" mass="61516">MINLLIVDDEPLVQIGIKSMLNWQELGINICATASNGQEALLAIEEFAPEIVLTDIKMPVMNGLELIAKCKEKHSELPLFIILTSYEEFALIKEAMKYQVLDYLIKLELDASTLLDVIQKALDKLRHLQRLSDMEESNVELPSFKVLRDKFFMRLLHNLFESRQEFDLLVNDLHIDFDAPYYAVGYCCIHGFDTDTMSSNQQASLYDSTIQMMKEIADKHMECFLLSLDLKHFCFIFLLDHNDNKALDTIYETLHNSSEMVYKYFNVSVLSSVGRIYDSAFMIADSYQDARQIASFSTQKQPINFFDQLQNNAPVKNAFNISLFKKDIITAFEEMDTEILYDIFTQLCSLFESYPTAYLQAIDAACNILYLAISLLPQGEVMISEIFEDAPDGYRSIYRQTNISQVIDWLLVLRDGLCQKMKERKSSYKNHIIINVQKYINSHIEEKLTLNDIAFVFGISPNYLSALFKKNSEIGFTDYVNTAKIKRAKELLKDSNLKVYEVADQLSFESAFYFSKVFKKIEGVSPREYIQQI</sequence>
<evidence type="ECO:0000259" key="11">
    <source>
        <dbReference type="PROSITE" id="PS01124"/>
    </source>
</evidence>
<proteinExistence type="predicted"/>
<dbReference type="EMBL" id="WAGX01000008">
    <property type="protein sequence ID" value="KAB1434457.1"/>
    <property type="molecule type" value="Genomic_DNA"/>
</dbReference>
<reference evidence="13 14" key="1">
    <citation type="submission" date="2019-09" db="EMBL/GenBank/DDBJ databases">
        <authorList>
            <person name="Valk L.C."/>
        </authorList>
    </citation>
    <scope>NUCLEOTIDE SEQUENCE [LARGE SCALE GENOMIC DNA]</scope>
    <source>
        <strain evidence="13">GalUA</strain>
    </source>
</reference>
<accession>A0A7V7QHU7</accession>
<dbReference type="InterPro" id="IPR001789">
    <property type="entry name" value="Sig_transdc_resp-reg_receiver"/>
</dbReference>
<protein>
    <recommendedName>
        <fullName evidence="2">Stage 0 sporulation protein A homolog</fullName>
    </recommendedName>
</protein>
<reference evidence="13 14" key="2">
    <citation type="submission" date="2020-02" db="EMBL/GenBank/DDBJ databases">
        <title>Candidatus Galacturonibacter soehngenii shows hetero-acetogenic catabolism of galacturonic acid but lacks a canonical carbon monoxide dehydrogenase/acetyl-CoA synthase complex.</title>
        <authorList>
            <person name="Diender M."/>
            <person name="Stouten G.R."/>
            <person name="Petersen J.F."/>
            <person name="Nielsen P.H."/>
            <person name="Dueholm M.S."/>
            <person name="Pronk J.T."/>
            <person name="Van Loosdrecht M.C.M."/>
        </authorList>
    </citation>
    <scope>NUCLEOTIDE SEQUENCE [LARGE SCALE GENOMIC DNA]</scope>
    <source>
        <strain evidence="13">GalUA</strain>
    </source>
</reference>
<organism evidence="13 14">
    <name type="scientific">Candidatus Galacturonatibacter soehngenii</name>
    <dbReference type="NCBI Taxonomy" id="2307010"/>
    <lineage>
        <taxon>Bacteria</taxon>
        <taxon>Bacillati</taxon>
        <taxon>Bacillota</taxon>
        <taxon>Clostridia</taxon>
        <taxon>Lachnospirales</taxon>
        <taxon>Lachnospiraceae</taxon>
        <taxon>Candidatus Galacturonatibacter</taxon>
    </lineage>
</organism>
<evidence type="ECO:0000256" key="6">
    <source>
        <dbReference type="ARBA" id="ARBA00023015"/>
    </source>
</evidence>
<feature type="modified residue" description="4-aspartylphosphate" evidence="10">
    <location>
        <position position="55"/>
    </location>
</feature>
<dbReference type="GO" id="GO:0000160">
    <property type="term" value="P:phosphorelay signal transduction system"/>
    <property type="evidence" value="ECO:0007669"/>
    <property type="project" value="UniProtKB-KW"/>
</dbReference>